<evidence type="ECO:0000313" key="3">
    <source>
        <dbReference type="Proteomes" id="UP001165289"/>
    </source>
</evidence>
<keyword evidence="1" id="KW-0175">Coiled coil</keyword>
<feature type="coiled-coil region" evidence="1">
    <location>
        <begin position="33"/>
        <end position="64"/>
    </location>
</feature>
<evidence type="ECO:0000313" key="2">
    <source>
        <dbReference type="EMBL" id="KAI6658171.1"/>
    </source>
</evidence>
<dbReference type="Proteomes" id="UP001165289">
    <property type="component" value="Unassembled WGS sequence"/>
</dbReference>
<name>A0AAV7KAU0_9METZ</name>
<keyword evidence="3" id="KW-1185">Reference proteome</keyword>
<accession>A0AAV7KAU0</accession>
<dbReference type="EMBL" id="JAKMXF010000101">
    <property type="protein sequence ID" value="KAI6658171.1"/>
    <property type="molecule type" value="Genomic_DNA"/>
</dbReference>
<sequence>MATAPTFSDDSVNFEFQITRIKTEIVSHFLKLTDTLENRKNDLLRELEEIYNNYKHENDKHTQYVLELEKSSKFIRENLQSLAFNDTQRGIIQTLEQKQKEIESELKPKLISFEFDDTLLDRINGFGKISVVNSSYSCLPVVDYKGKVKPVVSIDTGGSGEGQFRNPWG</sequence>
<protein>
    <submittedName>
        <fullName evidence="2">Uncharacterized protein</fullName>
    </submittedName>
</protein>
<proteinExistence type="predicted"/>
<feature type="non-terminal residue" evidence="2">
    <location>
        <position position="169"/>
    </location>
</feature>
<reference evidence="2 3" key="1">
    <citation type="journal article" date="2023" name="BMC Biol.">
        <title>The compact genome of the sponge Oopsacas minuta (Hexactinellida) is lacking key metazoan core genes.</title>
        <authorList>
            <person name="Santini S."/>
            <person name="Schenkelaars Q."/>
            <person name="Jourda C."/>
            <person name="Duchesne M."/>
            <person name="Belahbib H."/>
            <person name="Rocher C."/>
            <person name="Selva M."/>
            <person name="Riesgo A."/>
            <person name="Vervoort M."/>
            <person name="Leys S.P."/>
            <person name="Kodjabachian L."/>
            <person name="Le Bivic A."/>
            <person name="Borchiellini C."/>
            <person name="Claverie J.M."/>
            <person name="Renard E."/>
        </authorList>
    </citation>
    <scope>NUCLEOTIDE SEQUENCE [LARGE SCALE GENOMIC DNA]</scope>
    <source>
        <strain evidence="2">SPO-2</strain>
    </source>
</reference>
<dbReference type="AlphaFoldDB" id="A0AAV7KAU0"/>
<gene>
    <name evidence="2" type="ORF">LOD99_11102</name>
</gene>
<organism evidence="2 3">
    <name type="scientific">Oopsacas minuta</name>
    <dbReference type="NCBI Taxonomy" id="111878"/>
    <lineage>
        <taxon>Eukaryota</taxon>
        <taxon>Metazoa</taxon>
        <taxon>Porifera</taxon>
        <taxon>Hexactinellida</taxon>
        <taxon>Hexasterophora</taxon>
        <taxon>Lyssacinosida</taxon>
        <taxon>Leucopsacidae</taxon>
        <taxon>Oopsacas</taxon>
    </lineage>
</organism>
<comment type="caution">
    <text evidence="2">The sequence shown here is derived from an EMBL/GenBank/DDBJ whole genome shotgun (WGS) entry which is preliminary data.</text>
</comment>
<evidence type="ECO:0000256" key="1">
    <source>
        <dbReference type="SAM" id="Coils"/>
    </source>
</evidence>